<dbReference type="GO" id="GO:0004300">
    <property type="term" value="F:enoyl-CoA hydratase activity"/>
    <property type="evidence" value="ECO:0007669"/>
    <property type="project" value="UniProtKB-EC"/>
</dbReference>
<name>A0ABT2ZFG0_9RHOB</name>
<keyword evidence="8" id="KW-1185">Reference proteome</keyword>
<comment type="similarity">
    <text evidence="1">Belongs to the enoyl-CoA hydratase/isomerase family.</text>
</comment>
<reference evidence="7 8" key="1">
    <citation type="submission" date="2022-10" db="EMBL/GenBank/DDBJ databases">
        <title>Defluviimonas sp. nov., isolated from ocean surface water.</title>
        <authorList>
            <person name="He W."/>
            <person name="Wang L."/>
            <person name="Zhang D.-F."/>
        </authorList>
    </citation>
    <scope>NUCLEOTIDE SEQUENCE [LARGE SCALE GENOMIC DNA]</scope>
    <source>
        <strain evidence="7 8">WL0002</strain>
    </source>
</reference>
<evidence type="ECO:0000256" key="5">
    <source>
        <dbReference type="ARBA" id="ARBA00037410"/>
    </source>
</evidence>
<gene>
    <name evidence="7" type="ORF">OEW28_14690</name>
</gene>
<evidence type="ECO:0000313" key="7">
    <source>
        <dbReference type="EMBL" id="MCV2869878.1"/>
    </source>
</evidence>
<protein>
    <recommendedName>
        <fullName evidence="6">Enoyl-CoA hydratase domain-containing protein 3, mitochondrial</fullName>
    </recommendedName>
</protein>
<comment type="caution">
    <text evidence="7">The sequence shown here is derived from an EMBL/GenBank/DDBJ whole genome shotgun (WGS) entry which is preliminary data.</text>
</comment>
<dbReference type="Gene3D" id="1.10.12.10">
    <property type="entry name" value="Lyase 2-enoyl-coa Hydratase, Chain A, domain 2"/>
    <property type="match status" value="1"/>
</dbReference>
<dbReference type="RefSeq" id="WP_263735551.1">
    <property type="nucleotide sequence ID" value="NZ_JAOWKY010000004.1"/>
</dbReference>
<keyword evidence="2" id="KW-0276">Fatty acid metabolism</keyword>
<dbReference type="EMBL" id="JAOWKY010000004">
    <property type="protein sequence ID" value="MCV2869878.1"/>
    <property type="molecule type" value="Genomic_DNA"/>
</dbReference>
<evidence type="ECO:0000256" key="1">
    <source>
        <dbReference type="ARBA" id="ARBA00005254"/>
    </source>
</evidence>
<dbReference type="InterPro" id="IPR001753">
    <property type="entry name" value="Enoyl-CoA_hydra/iso"/>
</dbReference>
<dbReference type="InterPro" id="IPR029045">
    <property type="entry name" value="ClpP/crotonase-like_dom_sf"/>
</dbReference>
<keyword evidence="3" id="KW-0809">Transit peptide</keyword>
<organism evidence="7 8">
    <name type="scientific">Albidovulum marisflavi</name>
    <dbReference type="NCBI Taxonomy" id="2984159"/>
    <lineage>
        <taxon>Bacteria</taxon>
        <taxon>Pseudomonadati</taxon>
        <taxon>Pseudomonadota</taxon>
        <taxon>Alphaproteobacteria</taxon>
        <taxon>Rhodobacterales</taxon>
        <taxon>Paracoccaceae</taxon>
        <taxon>Albidovulum</taxon>
    </lineage>
</organism>
<dbReference type="InterPro" id="IPR014748">
    <property type="entry name" value="Enoyl-CoA_hydra_C"/>
</dbReference>
<evidence type="ECO:0000256" key="3">
    <source>
        <dbReference type="ARBA" id="ARBA00022946"/>
    </source>
</evidence>
<dbReference type="Pfam" id="PF00378">
    <property type="entry name" value="ECH_1"/>
    <property type="match status" value="1"/>
</dbReference>
<dbReference type="CDD" id="cd06558">
    <property type="entry name" value="crotonase-like"/>
    <property type="match status" value="1"/>
</dbReference>
<dbReference type="InterPro" id="IPR052377">
    <property type="entry name" value="Mitochondrial_ECH-domain"/>
</dbReference>
<dbReference type="SUPFAM" id="SSF52096">
    <property type="entry name" value="ClpP/crotonase"/>
    <property type="match status" value="1"/>
</dbReference>
<dbReference type="Proteomes" id="UP001652542">
    <property type="component" value="Unassembled WGS sequence"/>
</dbReference>
<dbReference type="PANTHER" id="PTHR43602">
    <property type="match status" value="1"/>
</dbReference>
<comment type="function">
    <text evidence="5">May play a role in fatty acid biosynthesis and insulin sensitivity.</text>
</comment>
<evidence type="ECO:0000256" key="2">
    <source>
        <dbReference type="ARBA" id="ARBA00022832"/>
    </source>
</evidence>
<keyword evidence="7" id="KW-0456">Lyase</keyword>
<keyword evidence="4" id="KW-0443">Lipid metabolism</keyword>
<evidence type="ECO:0000256" key="6">
    <source>
        <dbReference type="ARBA" id="ARBA00040545"/>
    </source>
</evidence>
<evidence type="ECO:0000313" key="8">
    <source>
        <dbReference type="Proteomes" id="UP001652542"/>
    </source>
</evidence>
<evidence type="ECO:0000256" key="4">
    <source>
        <dbReference type="ARBA" id="ARBA00023098"/>
    </source>
</evidence>
<dbReference type="PANTHER" id="PTHR43602:SF1">
    <property type="entry name" value="ENOYL-COA HYDRATASE DOMAIN-CONTAINING PROTEIN 3, MITOCHONDRIAL"/>
    <property type="match status" value="1"/>
</dbReference>
<sequence>MQHSDILLRDLDGDGILRLTLNDVLRRNALSEAMLSELGAAFAEAGANPSVRVIILAAEGPAFCAGHDLKEMTAGRAAPDRGRAYFTKVMSMCSGVMQAIVNCPKPVIAEVTGIATAAGCQLVASCDLAVAADSAQFSTPGVHIGLFCSTPMVALSRNVSNKHAMEMLLTGDMTPAARAAEIGLVNRVVPAEALREATLEMARKIASKSSMTLATGKRAFYAQREMGLADAYDYASNVMVENMLARDAEEGIGAFIEKRAPQWQDQ</sequence>
<dbReference type="Gene3D" id="3.90.226.10">
    <property type="entry name" value="2-enoyl-CoA Hydratase, Chain A, domain 1"/>
    <property type="match status" value="1"/>
</dbReference>
<accession>A0ABT2ZFG0</accession>
<dbReference type="NCBIfam" id="NF006008">
    <property type="entry name" value="PRK08139.1"/>
    <property type="match status" value="1"/>
</dbReference>
<proteinExistence type="inferred from homology"/>